<evidence type="ECO:0000313" key="2">
    <source>
        <dbReference type="Proteomes" id="UP001607303"/>
    </source>
</evidence>
<keyword evidence="2" id="KW-1185">Reference proteome</keyword>
<proteinExistence type="predicted"/>
<accession>A0ABD2CID9</accession>
<dbReference type="EMBL" id="JAYRBN010000050">
    <property type="protein sequence ID" value="KAL2744840.1"/>
    <property type="molecule type" value="Genomic_DNA"/>
</dbReference>
<protein>
    <submittedName>
        <fullName evidence="1">Uncharacterized protein</fullName>
    </submittedName>
</protein>
<organism evidence="1 2">
    <name type="scientific">Vespula maculifrons</name>
    <name type="common">Eastern yellow jacket</name>
    <name type="synonym">Wasp</name>
    <dbReference type="NCBI Taxonomy" id="7453"/>
    <lineage>
        <taxon>Eukaryota</taxon>
        <taxon>Metazoa</taxon>
        <taxon>Ecdysozoa</taxon>
        <taxon>Arthropoda</taxon>
        <taxon>Hexapoda</taxon>
        <taxon>Insecta</taxon>
        <taxon>Pterygota</taxon>
        <taxon>Neoptera</taxon>
        <taxon>Endopterygota</taxon>
        <taxon>Hymenoptera</taxon>
        <taxon>Apocrita</taxon>
        <taxon>Aculeata</taxon>
        <taxon>Vespoidea</taxon>
        <taxon>Vespidae</taxon>
        <taxon>Vespinae</taxon>
        <taxon>Vespula</taxon>
    </lineage>
</organism>
<dbReference type="AlphaFoldDB" id="A0ABD2CID9"/>
<gene>
    <name evidence="1" type="ORF">V1477_007382</name>
</gene>
<reference evidence="1 2" key="1">
    <citation type="journal article" date="2024" name="Ann. Entomol. Soc. Am.">
        <title>Genomic analyses of the southern and eastern yellowjacket wasps (Hymenoptera: Vespidae) reveal evolutionary signatures of social life.</title>
        <authorList>
            <person name="Catto M.A."/>
            <person name="Caine P.B."/>
            <person name="Orr S.E."/>
            <person name="Hunt B.G."/>
            <person name="Goodisman M.A.D."/>
        </authorList>
    </citation>
    <scope>NUCLEOTIDE SEQUENCE [LARGE SCALE GENOMIC DNA]</scope>
    <source>
        <strain evidence="1">232</strain>
        <tissue evidence="1">Head and thorax</tissue>
    </source>
</reference>
<name>A0ABD2CID9_VESMC</name>
<sequence>MRKNIPCILAHHLRSLTISSQHFKTFVKTEHNVGTRNIEQLIDKSCGKQILSSLGYRLNKKEGKNQ</sequence>
<comment type="caution">
    <text evidence="1">The sequence shown here is derived from an EMBL/GenBank/DDBJ whole genome shotgun (WGS) entry which is preliminary data.</text>
</comment>
<dbReference type="Proteomes" id="UP001607303">
    <property type="component" value="Unassembled WGS sequence"/>
</dbReference>
<evidence type="ECO:0000313" key="1">
    <source>
        <dbReference type="EMBL" id="KAL2744840.1"/>
    </source>
</evidence>